<dbReference type="InterPro" id="IPR036388">
    <property type="entry name" value="WH-like_DNA-bd_sf"/>
</dbReference>
<dbReference type="InterPro" id="IPR036390">
    <property type="entry name" value="WH_DNA-bd_sf"/>
</dbReference>
<dbReference type="OrthoDB" id="8906692at2"/>
<protein>
    <submittedName>
        <fullName evidence="5">MarR family transcriptional regulator</fullName>
    </submittedName>
</protein>
<dbReference type="InterPro" id="IPR023187">
    <property type="entry name" value="Tscrpt_reg_MarR-type_CS"/>
</dbReference>
<dbReference type="Pfam" id="PF12802">
    <property type="entry name" value="MarR_2"/>
    <property type="match status" value="1"/>
</dbReference>
<proteinExistence type="predicted"/>
<dbReference type="EMBL" id="WTYE01000001">
    <property type="protein sequence ID" value="MXP31585.1"/>
    <property type="molecule type" value="Genomic_DNA"/>
</dbReference>
<dbReference type="SUPFAM" id="SSF46785">
    <property type="entry name" value="Winged helix' DNA-binding domain"/>
    <property type="match status" value="1"/>
</dbReference>
<evidence type="ECO:0000256" key="2">
    <source>
        <dbReference type="ARBA" id="ARBA00023125"/>
    </source>
</evidence>
<feature type="domain" description="HTH marR-type" evidence="4">
    <location>
        <begin position="12"/>
        <end position="145"/>
    </location>
</feature>
<evidence type="ECO:0000313" key="6">
    <source>
        <dbReference type="Proteomes" id="UP000446786"/>
    </source>
</evidence>
<evidence type="ECO:0000313" key="5">
    <source>
        <dbReference type="EMBL" id="MXP31585.1"/>
    </source>
</evidence>
<dbReference type="GO" id="GO:0006950">
    <property type="term" value="P:response to stress"/>
    <property type="evidence" value="ECO:0007669"/>
    <property type="project" value="TreeGrafter"/>
</dbReference>
<dbReference type="RefSeq" id="WP_160779010.1">
    <property type="nucleotide sequence ID" value="NZ_BAAAZF010000001.1"/>
</dbReference>
<dbReference type="InterPro" id="IPR039422">
    <property type="entry name" value="MarR/SlyA-like"/>
</dbReference>
<evidence type="ECO:0000256" key="3">
    <source>
        <dbReference type="ARBA" id="ARBA00023163"/>
    </source>
</evidence>
<dbReference type="PROSITE" id="PS50995">
    <property type="entry name" value="HTH_MARR_2"/>
    <property type="match status" value="1"/>
</dbReference>
<dbReference type="PROSITE" id="PS01117">
    <property type="entry name" value="HTH_MARR_1"/>
    <property type="match status" value="1"/>
</dbReference>
<evidence type="ECO:0000256" key="1">
    <source>
        <dbReference type="ARBA" id="ARBA00023015"/>
    </source>
</evidence>
<dbReference type="InterPro" id="IPR000835">
    <property type="entry name" value="HTH_MarR-typ"/>
</dbReference>
<name>A0A845ARN9_9SPHN</name>
<keyword evidence="1" id="KW-0805">Transcription regulation</keyword>
<dbReference type="GO" id="GO:0003700">
    <property type="term" value="F:DNA-binding transcription factor activity"/>
    <property type="evidence" value="ECO:0007669"/>
    <property type="project" value="InterPro"/>
</dbReference>
<keyword evidence="6" id="KW-1185">Reference proteome</keyword>
<sequence length="165" mass="18104">MSADDSHPPVLAEFLPYQLSIASNAVSGRIAELYQARFELKISEWRIMAVLGEAQALTQRELAAMTLMDKVAVNRACKALESRGFVSRRPNASDGRSHHIALTDEGREIYVQIMPLARDVEGQLLEPFGEEERAVLRDLLARLRAAAQTIGAQTTGAQTIEATQG</sequence>
<accession>A0A845ARN9</accession>
<dbReference type="PANTHER" id="PTHR33164:SF43">
    <property type="entry name" value="HTH-TYPE TRANSCRIPTIONAL REPRESSOR YETL"/>
    <property type="match status" value="1"/>
</dbReference>
<keyword evidence="2" id="KW-0238">DNA-binding</keyword>
<evidence type="ECO:0000259" key="4">
    <source>
        <dbReference type="PROSITE" id="PS50995"/>
    </source>
</evidence>
<dbReference type="PANTHER" id="PTHR33164">
    <property type="entry name" value="TRANSCRIPTIONAL REGULATOR, MARR FAMILY"/>
    <property type="match status" value="1"/>
</dbReference>
<dbReference type="Gene3D" id="1.10.10.10">
    <property type="entry name" value="Winged helix-like DNA-binding domain superfamily/Winged helix DNA-binding domain"/>
    <property type="match status" value="1"/>
</dbReference>
<dbReference type="AlphaFoldDB" id="A0A845ARN9"/>
<keyword evidence="3" id="KW-0804">Transcription</keyword>
<dbReference type="Proteomes" id="UP000446786">
    <property type="component" value="Unassembled WGS sequence"/>
</dbReference>
<reference evidence="5 6" key="1">
    <citation type="submission" date="2019-12" db="EMBL/GenBank/DDBJ databases">
        <title>Genomic-based taxomic classification of the family Erythrobacteraceae.</title>
        <authorList>
            <person name="Xu L."/>
        </authorList>
    </citation>
    <scope>NUCLEOTIDE SEQUENCE [LARGE SCALE GENOMIC DNA]</scope>
    <source>
        <strain evidence="5 6">JCM 16677</strain>
    </source>
</reference>
<comment type="caution">
    <text evidence="5">The sequence shown here is derived from an EMBL/GenBank/DDBJ whole genome shotgun (WGS) entry which is preliminary data.</text>
</comment>
<dbReference type="PRINTS" id="PR00598">
    <property type="entry name" value="HTHMARR"/>
</dbReference>
<gene>
    <name evidence="5" type="ORF">GRI94_07095</name>
</gene>
<dbReference type="GO" id="GO:0003677">
    <property type="term" value="F:DNA binding"/>
    <property type="evidence" value="ECO:0007669"/>
    <property type="project" value="UniProtKB-KW"/>
</dbReference>
<dbReference type="SMART" id="SM00347">
    <property type="entry name" value="HTH_MARR"/>
    <property type="match status" value="1"/>
</dbReference>
<organism evidence="5 6">
    <name type="scientific">Parerythrobacter jejuensis</name>
    <dbReference type="NCBI Taxonomy" id="795812"/>
    <lineage>
        <taxon>Bacteria</taxon>
        <taxon>Pseudomonadati</taxon>
        <taxon>Pseudomonadota</taxon>
        <taxon>Alphaproteobacteria</taxon>
        <taxon>Sphingomonadales</taxon>
        <taxon>Erythrobacteraceae</taxon>
        <taxon>Parerythrobacter</taxon>
    </lineage>
</organism>